<evidence type="ECO:0000256" key="1">
    <source>
        <dbReference type="SAM" id="MobiDB-lite"/>
    </source>
</evidence>
<reference evidence="6" key="1">
    <citation type="submission" date="2022-06" db="EMBL/GenBank/DDBJ databases">
        <title>Aeoliella straminimaris, a novel planctomycete from sediments.</title>
        <authorList>
            <person name="Vitorino I.R."/>
            <person name="Lage O.M."/>
        </authorList>
    </citation>
    <scope>NUCLEOTIDE SEQUENCE</scope>
    <source>
        <strain evidence="6">ICT_H6.2</strain>
    </source>
</reference>
<proteinExistence type="predicted"/>
<accession>A0A9X2JGM6</accession>
<keyword evidence="6" id="KW-0378">Hydrolase</keyword>
<gene>
    <name evidence="6" type="ORF">NG895_13430</name>
</gene>
<evidence type="ECO:0000256" key="2">
    <source>
        <dbReference type="SAM" id="SignalP"/>
    </source>
</evidence>
<protein>
    <submittedName>
        <fullName evidence="6">Zinc-dependent metalloprotease</fullName>
    </submittedName>
</protein>
<dbReference type="Pfam" id="PF17162">
    <property type="entry name" value="DUF5118"/>
    <property type="match status" value="1"/>
</dbReference>
<sequence length="917" mass="102447">MSHLRFPAILLTLSLSMTCCLSAVGADDEKQEGQSNQNTADASASEVSAESEGGKKEDSSSKGASGDSAKPKFPPYDKVLKDTTSKSGLLKLHQGEEKLFIELKPSDFDQDFFVLITIAKGIGQRPLLGGFSWGFGDDWVWQFRRVGDRVQVVRRNVRFTADGGSPAERAVKLAYTDSVLFSLPIATTGPGGSVVLDLTPVFMSDLPQISQVLTGFSFSPSKSNWAGIEAYPKNVEVQVAATYASNGSSDIESVPDTRGATINVHYSISRLPKTSYKPRLADDRVGYFLTVVKDFSKAENEDRFVRYINRWHLEKSDPKAEKSPPKEPIVFWLEKTIPFKYRKPIRDGIEEWNKAFEKAGYYNAIEVRQQPDDATWEPGDVRYNTFRWITSSAGFAMGPSRVNPTSGQILDADIIFDADFLQFWKQEYETFTPEGIAAMTGGPLDIQSYKLQQAMRPRHLHDGHHAGCACNLLHGMSHQLAMGATVAATRKRSAADMDKMIMQGLKEVTMHEVGHTLGLRHNFKASTLYSMDEINDVEKTSKTGLTASVMDYAPVNIVPSDMKQGDYYSTTIGPYDFWAIEYGYTPIKSSKPEDELEKLGKIASRSGEPELAYSTDEDTRGIDPDPHSNRFDFSNDLVDYAQREAKLVAETLPTIVEALVEEGDGYERARQGFGVMLSTHGKAMFIASRYVGGVYVSRSHKGDEKAPEPFEMVPAAEQREALELLCDQMFSTTPFNFPPELYSKLASSHWSHWGVEDTYRYDYPAHEAILMWQERVLDQLTSTLTLTRIHDTELKVSPETDVLTVAELLTTLTDAMFAELSTEDDEQEFTLRQPAISSIRRNIQRAYLDRLSQLALGTSAPEDCQSMAYSELGRLKKQIDGYLEQSGDSLDRYSQAHLEETSARIEKVMDARFTARP</sequence>
<keyword evidence="7" id="KW-1185">Reference proteome</keyword>
<keyword evidence="6" id="KW-0645">Protease</keyword>
<dbReference type="RefSeq" id="WP_252853018.1">
    <property type="nucleotide sequence ID" value="NZ_JAMXLR010000043.1"/>
</dbReference>
<feature type="compositionally biased region" description="Basic and acidic residues" evidence="1">
    <location>
        <begin position="617"/>
        <end position="628"/>
    </location>
</feature>
<evidence type="ECO:0000313" key="6">
    <source>
        <dbReference type="EMBL" id="MCO6044906.1"/>
    </source>
</evidence>
<feature type="domain" description="DUF5117" evidence="4">
    <location>
        <begin position="139"/>
        <end position="315"/>
    </location>
</feature>
<dbReference type="CDD" id="cd04276">
    <property type="entry name" value="ZnMc_MMP_like_2"/>
    <property type="match status" value="1"/>
</dbReference>
<dbReference type="InterPro" id="IPR034032">
    <property type="entry name" value="Zn_MMP-like_bac"/>
</dbReference>
<dbReference type="PANTHER" id="PTHR38478">
    <property type="entry name" value="PEPTIDASE M1A AND M12B"/>
    <property type="match status" value="1"/>
</dbReference>
<dbReference type="AlphaFoldDB" id="A0A9X2JGM6"/>
<dbReference type="InterPro" id="IPR024079">
    <property type="entry name" value="MetalloPept_cat_dom_sf"/>
</dbReference>
<dbReference type="SUPFAM" id="SSF55486">
    <property type="entry name" value="Metalloproteases ('zincins'), catalytic domain"/>
    <property type="match status" value="1"/>
</dbReference>
<dbReference type="Gene3D" id="3.40.390.10">
    <property type="entry name" value="Collagenase (Catalytic Domain)"/>
    <property type="match status" value="1"/>
</dbReference>
<feature type="region of interest" description="Disordered" evidence="1">
    <location>
        <begin position="27"/>
        <end position="78"/>
    </location>
</feature>
<organism evidence="6 7">
    <name type="scientific">Aeoliella straminimaris</name>
    <dbReference type="NCBI Taxonomy" id="2954799"/>
    <lineage>
        <taxon>Bacteria</taxon>
        <taxon>Pseudomonadati</taxon>
        <taxon>Planctomycetota</taxon>
        <taxon>Planctomycetia</taxon>
        <taxon>Pirellulales</taxon>
        <taxon>Lacipirellulaceae</taxon>
        <taxon>Aeoliella</taxon>
    </lineage>
</organism>
<name>A0A9X2JGM6_9BACT</name>
<evidence type="ECO:0000313" key="7">
    <source>
        <dbReference type="Proteomes" id="UP001155241"/>
    </source>
</evidence>
<dbReference type="InterPro" id="IPR033413">
    <property type="entry name" value="DUF5117"/>
</dbReference>
<dbReference type="EMBL" id="JAMXLR010000043">
    <property type="protein sequence ID" value="MCO6044906.1"/>
    <property type="molecule type" value="Genomic_DNA"/>
</dbReference>
<feature type="chain" id="PRO_5040831356" evidence="2">
    <location>
        <begin position="26"/>
        <end position="917"/>
    </location>
</feature>
<feature type="domain" description="EcxA zinc-binding" evidence="3">
    <location>
        <begin position="495"/>
        <end position="821"/>
    </location>
</feature>
<dbReference type="Proteomes" id="UP001155241">
    <property type="component" value="Unassembled WGS sequence"/>
</dbReference>
<dbReference type="PANTHER" id="PTHR38478:SF1">
    <property type="entry name" value="ZINC DEPENDENT METALLOPROTEASE DOMAIN LIPOPROTEIN"/>
    <property type="match status" value="1"/>
</dbReference>
<dbReference type="Pfam" id="PF17148">
    <property type="entry name" value="DUF5117"/>
    <property type="match status" value="1"/>
</dbReference>
<evidence type="ECO:0000259" key="4">
    <source>
        <dbReference type="Pfam" id="PF17148"/>
    </source>
</evidence>
<dbReference type="Pfam" id="PF16313">
    <property type="entry name" value="DUF4953"/>
    <property type="match status" value="1"/>
</dbReference>
<keyword evidence="6" id="KW-0482">Metalloprotease</keyword>
<dbReference type="GO" id="GO:0008237">
    <property type="term" value="F:metallopeptidase activity"/>
    <property type="evidence" value="ECO:0007669"/>
    <property type="project" value="UniProtKB-KW"/>
</dbReference>
<evidence type="ECO:0000259" key="3">
    <source>
        <dbReference type="Pfam" id="PF16313"/>
    </source>
</evidence>
<feature type="domain" description="DUF5118" evidence="5">
    <location>
        <begin position="74"/>
        <end position="121"/>
    </location>
</feature>
<evidence type="ECO:0000259" key="5">
    <source>
        <dbReference type="Pfam" id="PF17162"/>
    </source>
</evidence>
<feature type="compositionally biased region" description="Low complexity" evidence="1">
    <location>
        <begin position="40"/>
        <end position="51"/>
    </location>
</feature>
<dbReference type="InterPro" id="IPR033428">
    <property type="entry name" value="DUF5118"/>
</dbReference>
<dbReference type="InterPro" id="IPR032534">
    <property type="entry name" value="EcxA_zinc-bd"/>
</dbReference>
<comment type="caution">
    <text evidence="6">The sequence shown here is derived from an EMBL/GenBank/DDBJ whole genome shotgun (WGS) entry which is preliminary data.</text>
</comment>
<keyword evidence="2" id="KW-0732">Signal</keyword>
<feature type="region of interest" description="Disordered" evidence="1">
    <location>
        <begin position="607"/>
        <end position="628"/>
    </location>
</feature>
<feature type="signal peptide" evidence="2">
    <location>
        <begin position="1"/>
        <end position="25"/>
    </location>
</feature>